<feature type="compositionally biased region" description="Basic residues" evidence="1">
    <location>
        <begin position="291"/>
        <end position="301"/>
    </location>
</feature>
<evidence type="ECO:0000313" key="3">
    <source>
        <dbReference type="WBParaSite" id="Pan_g24211.t1"/>
    </source>
</evidence>
<feature type="region of interest" description="Disordered" evidence="1">
    <location>
        <begin position="376"/>
        <end position="396"/>
    </location>
</feature>
<reference evidence="3" key="2">
    <citation type="submission" date="2020-10" db="UniProtKB">
        <authorList>
            <consortium name="WormBaseParasite"/>
        </authorList>
    </citation>
    <scope>IDENTIFICATION</scope>
</reference>
<feature type="compositionally biased region" description="Polar residues" evidence="1">
    <location>
        <begin position="265"/>
        <end position="275"/>
    </location>
</feature>
<evidence type="ECO:0000256" key="1">
    <source>
        <dbReference type="SAM" id="MobiDB-lite"/>
    </source>
</evidence>
<reference evidence="2" key="1">
    <citation type="journal article" date="2013" name="Genetics">
        <title>The draft genome and transcriptome of Panagrellus redivivus are shaped by the harsh demands of a free-living lifestyle.</title>
        <authorList>
            <person name="Srinivasan J."/>
            <person name="Dillman A.R."/>
            <person name="Macchietto M.G."/>
            <person name="Heikkinen L."/>
            <person name="Lakso M."/>
            <person name="Fracchia K.M."/>
            <person name="Antoshechkin I."/>
            <person name="Mortazavi A."/>
            <person name="Wong G."/>
            <person name="Sternberg P.W."/>
        </authorList>
    </citation>
    <scope>NUCLEOTIDE SEQUENCE [LARGE SCALE GENOMIC DNA]</scope>
    <source>
        <strain evidence="2">MT8872</strain>
    </source>
</reference>
<sequence>MNHFETDVVMPHYAGTNVIRDMPLNSYAGSMPSGIASDVAQIMIASAGNDTFSAGIYEDVIVPRYYGEGNFLAPSYDPRVSPSTTPIVNGSVNSLHVNRETPVNHFGFPPADSTHEVPDNTLVFAELQPAQNGYMPSYQSTLDSVETQRTADVYYTDGYSIAFNGTETGPQYNYGNSDNLFPISRDALTPPIATSMYQDFNSASIQVSVYSGVNSPAMANVDGYLTSPPLSPQFQSFDNYSTSSIDSTATTVMMDGDSGYLDSMLPSNDSQQSVLSSVGSSSSNSPSPSPRRGRGRPRKEKVKSSTEKIRQFRLEKKTLDEQVKKYGVKAIYHGICHGLEVSADYELAVMEIAKRNPTWRSKFLKQLRYSVSVAPTRGRKRNDCKENRRQKSREYTRRYSAQRKPGVYFLLLKDVLCQLKEKTPVNHKILLKEIQTNCLNLYNNLIGENGNYSH</sequence>
<organism evidence="2 3">
    <name type="scientific">Panagrellus redivivus</name>
    <name type="common">Microworm</name>
    <dbReference type="NCBI Taxonomy" id="6233"/>
    <lineage>
        <taxon>Eukaryota</taxon>
        <taxon>Metazoa</taxon>
        <taxon>Ecdysozoa</taxon>
        <taxon>Nematoda</taxon>
        <taxon>Chromadorea</taxon>
        <taxon>Rhabditida</taxon>
        <taxon>Tylenchina</taxon>
        <taxon>Panagrolaimomorpha</taxon>
        <taxon>Panagrolaimoidea</taxon>
        <taxon>Panagrolaimidae</taxon>
        <taxon>Panagrellus</taxon>
    </lineage>
</organism>
<dbReference type="AlphaFoldDB" id="A0A7E4VR49"/>
<dbReference type="Proteomes" id="UP000492821">
    <property type="component" value="Unassembled WGS sequence"/>
</dbReference>
<dbReference type="WBParaSite" id="Pan_g24211.t1">
    <property type="protein sequence ID" value="Pan_g24211.t1"/>
    <property type="gene ID" value="Pan_g24211"/>
</dbReference>
<keyword evidence="2" id="KW-1185">Reference proteome</keyword>
<proteinExistence type="predicted"/>
<evidence type="ECO:0000313" key="2">
    <source>
        <dbReference type="Proteomes" id="UP000492821"/>
    </source>
</evidence>
<accession>A0A7E4VR49</accession>
<protein>
    <submittedName>
        <fullName evidence="3">BHLH domain-containing protein</fullName>
    </submittedName>
</protein>
<feature type="compositionally biased region" description="Low complexity" evidence="1">
    <location>
        <begin position="276"/>
        <end position="286"/>
    </location>
</feature>
<feature type="region of interest" description="Disordered" evidence="1">
    <location>
        <begin position="260"/>
        <end position="308"/>
    </location>
</feature>
<feature type="compositionally biased region" description="Basic and acidic residues" evidence="1">
    <location>
        <begin position="381"/>
        <end position="396"/>
    </location>
</feature>
<name>A0A7E4VR49_PANRE</name>